<evidence type="ECO:0000256" key="8">
    <source>
        <dbReference type="ARBA" id="ARBA00023015"/>
    </source>
</evidence>
<dbReference type="STRING" id="35755.UL82_09985"/>
<dbReference type="InterPro" id="IPR008988">
    <property type="entry name" value="Transcriptional_repressor_C"/>
</dbReference>
<protein>
    <recommendedName>
        <fullName evidence="4">Diphtheria toxin repressor</fullName>
    </recommendedName>
    <alternativeName>
        <fullName evidence="14">Iron-dependent diphtheria tox regulatory element</fullName>
    </alternativeName>
    <alternativeName>
        <fullName evidence="13">Manganese transport regulator</fullName>
    </alternativeName>
    <alternativeName>
        <fullName evidence="15">Tox regulatory factor</fullName>
    </alternativeName>
</protein>
<dbReference type="HOGENOM" id="CLU_069532_0_2_11"/>
<keyword evidence="19" id="KW-1185">Reference proteome</keyword>
<evidence type="ECO:0000256" key="15">
    <source>
        <dbReference type="ARBA" id="ARBA00033329"/>
    </source>
</evidence>
<evidence type="ECO:0000256" key="11">
    <source>
        <dbReference type="ARBA" id="ARBA00023163"/>
    </source>
</evidence>
<feature type="domain" description="HTH dtxR-type" evidence="16">
    <location>
        <begin position="6"/>
        <end position="68"/>
    </location>
</feature>
<dbReference type="OrthoDB" id="9791355at2"/>
<organism evidence="17 19">
    <name type="scientific">Corynebacterium kutscheri</name>
    <dbReference type="NCBI Taxonomy" id="35755"/>
    <lineage>
        <taxon>Bacteria</taxon>
        <taxon>Bacillati</taxon>
        <taxon>Actinomycetota</taxon>
        <taxon>Actinomycetes</taxon>
        <taxon>Mycobacteriales</taxon>
        <taxon>Corynebacteriaceae</taxon>
        <taxon>Corynebacterium</taxon>
    </lineage>
</organism>
<dbReference type="EMBL" id="LR134377">
    <property type="protein sequence ID" value="VEH05913.1"/>
    <property type="molecule type" value="Genomic_DNA"/>
</dbReference>
<dbReference type="SUPFAM" id="SSF50037">
    <property type="entry name" value="C-terminal domain of transcriptional repressors"/>
    <property type="match status" value="1"/>
</dbReference>
<evidence type="ECO:0000256" key="10">
    <source>
        <dbReference type="ARBA" id="ARBA00023159"/>
    </source>
</evidence>
<dbReference type="RefSeq" id="WP_046440725.1">
    <property type="nucleotide sequence ID" value="NZ_CP011312.1"/>
</dbReference>
<dbReference type="FunFam" id="1.10.60.10:FF:000004">
    <property type="entry name" value="DtxR family transcriptional regulator"/>
    <property type="match status" value="1"/>
</dbReference>
<dbReference type="Gene3D" id="1.10.60.10">
    <property type="entry name" value="Iron dependent repressor, metal binding and dimerisation domain"/>
    <property type="match status" value="1"/>
</dbReference>
<gene>
    <name evidence="18" type="primary">ideR</name>
    <name evidence="18" type="ORF">NCTC949_00855</name>
    <name evidence="17" type="ORF">UL82_09985</name>
</gene>
<evidence type="ECO:0000256" key="4">
    <source>
        <dbReference type="ARBA" id="ARBA00016140"/>
    </source>
</evidence>
<evidence type="ECO:0000313" key="17">
    <source>
        <dbReference type="EMBL" id="AKE42134.1"/>
    </source>
</evidence>
<dbReference type="Pfam" id="PF02742">
    <property type="entry name" value="Fe_dep_repr_C"/>
    <property type="match status" value="1"/>
</dbReference>
<evidence type="ECO:0000256" key="2">
    <source>
        <dbReference type="ARBA" id="ARBA00007871"/>
    </source>
</evidence>
<dbReference type="InterPro" id="IPR022689">
    <property type="entry name" value="Iron_dep_repressor"/>
</dbReference>
<dbReference type="InterPro" id="IPR036388">
    <property type="entry name" value="WH-like_DNA-bd_sf"/>
</dbReference>
<dbReference type="GO" id="GO:0046914">
    <property type="term" value="F:transition metal ion binding"/>
    <property type="evidence" value="ECO:0007669"/>
    <property type="project" value="InterPro"/>
</dbReference>
<dbReference type="PANTHER" id="PTHR33238:SF11">
    <property type="entry name" value="TRANSCRIPTIONAL REGULATOR MNTR"/>
    <property type="match status" value="1"/>
</dbReference>
<dbReference type="GO" id="GO:0045892">
    <property type="term" value="P:negative regulation of DNA-templated transcription"/>
    <property type="evidence" value="ECO:0007669"/>
    <property type="project" value="TreeGrafter"/>
</dbReference>
<evidence type="ECO:0000313" key="18">
    <source>
        <dbReference type="EMBL" id="VEH05913.1"/>
    </source>
</evidence>
<keyword evidence="6" id="KW-0678">Repressor</keyword>
<dbReference type="InterPro" id="IPR007167">
    <property type="entry name" value="Fe-transptr_FeoA-like"/>
</dbReference>
<keyword evidence="11" id="KW-0804">Transcription</keyword>
<dbReference type="GO" id="GO:0005737">
    <property type="term" value="C:cytoplasm"/>
    <property type="evidence" value="ECO:0007669"/>
    <property type="project" value="UniProtKB-SubCell"/>
</dbReference>
<name>A0A0F6TEG7_9CORY</name>
<evidence type="ECO:0000256" key="14">
    <source>
        <dbReference type="ARBA" id="ARBA00032618"/>
    </source>
</evidence>
<dbReference type="InterPro" id="IPR036421">
    <property type="entry name" value="Fe_dep_repressor_sf"/>
</dbReference>
<proteinExistence type="inferred from homology"/>
<dbReference type="EMBL" id="CP011312">
    <property type="protein sequence ID" value="AKE42134.1"/>
    <property type="molecule type" value="Genomic_DNA"/>
</dbReference>
<dbReference type="Proteomes" id="UP000271380">
    <property type="component" value="Chromosome"/>
</dbReference>
<evidence type="ECO:0000313" key="20">
    <source>
        <dbReference type="Proteomes" id="UP000271380"/>
    </source>
</evidence>
<accession>A0A0F6TEG7</accession>
<evidence type="ECO:0000259" key="16">
    <source>
        <dbReference type="PROSITE" id="PS50944"/>
    </source>
</evidence>
<dbReference type="GO" id="GO:0046983">
    <property type="term" value="F:protein dimerization activity"/>
    <property type="evidence" value="ECO:0007669"/>
    <property type="project" value="InterPro"/>
</dbReference>
<dbReference type="Proteomes" id="UP000033457">
    <property type="component" value="Chromosome"/>
</dbReference>
<keyword evidence="9" id="KW-0238">DNA-binding</keyword>
<dbReference type="SUPFAM" id="SSF47979">
    <property type="entry name" value="Iron-dependent repressor protein, dimerization domain"/>
    <property type="match status" value="1"/>
</dbReference>
<evidence type="ECO:0000256" key="1">
    <source>
        <dbReference type="ARBA" id="ARBA00004496"/>
    </source>
</evidence>
<dbReference type="GO" id="GO:0003677">
    <property type="term" value="F:DNA binding"/>
    <property type="evidence" value="ECO:0007669"/>
    <property type="project" value="UniProtKB-KW"/>
</dbReference>
<evidence type="ECO:0000256" key="12">
    <source>
        <dbReference type="ARBA" id="ARBA00023211"/>
    </source>
</evidence>
<evidence type="ECO:0000256" key="13">
    <source>
        <dbReference type="ARBA" id="ARBA00032593"/>
    </source>
</evidence>
<comment type="subunit">
    <text evidence="3">Homodimer.</text>
</comment>
<keyword evidence="8" id="KW-0805">Transcription regulation</keyword>
<dbReference type="InterPro" id="IPR001367">
    <property type="entry name" value="Fe_dep_repressor"/>
</dbReference>
<evidence type="ECO:0000313" key="19">
    <source>
        <dbReference type="Proteomes" id="UP000033457"/>
    </source>
</evidence>
<dbReference type="Gene3D" id="2.30.30.90">
    <property type="match status" value="1"/>
</dbReference>
<keyword evidence="12" id="KW-0464">Manganese</keyword>
<dbReference type="GO" id="GO:0003700">
    <property type="term" value="F:DNA-binding transcription factor activity"/>
    <property type="evidence" value="ECO:0007669"/>
    <property type="project" value="InterPro"/>
</dbReference>
<dbReference type="KEGG" id="cku:UL82_09985"/>
<evidence type="ECO:0000256" key="5">
    <source>
        <dbReference type="ARBA" id="ARBA00022490"/>
    </source>
</evidence>
<keyword evidence="10" id="KW-0010">Activator</keyword>
<dbReference type="SUPFAM" id="SSF46785">
    <property type="entry name" value="Winged helix' DNA-binding domain"/>
    <property type="match status" value="1"/>
</dbReference>
<dbReference type="Pfam" id="PF01325">
    <property type="entry name" value="Fe_dep_repress"/>
    <property type="match status" value="1"/>
</dbReference>
<evidence type="ECO:0000256" key="3">
    <source>
        <dbReference type="ARBA" id="ARBA00011738"/>
    </source>
</evidence>
<dbReference type="InterPro" id="IPR038157">
    <property type="entry name" value="FeoA_core_dom"/>
</dbReference>
<dbReference type="SMART" id="SM00899">
    <property type="entry name" value="FeoA"/>
    <property type="match status" value="1"/>
</dbReference>
<keyword evidence="7" id="KW-0408">Iron</keyword>
<dbReference type="SMART" id="SM00529">
    <property type="entry name" value="HTH_DTXR"/>
    <property type="match status" value="1"/>
</dbReference>
<dbReference type="AlphaFoldDB" id="A0A0F6TEG7"/>
<keyword evidence="5" id="KW-0963">Cytoplasm</keyword>
<dbReference type="PANTHER" id="PTHR33238">
    <property type="entry name" value="IRON (METAL) DEPENDENT REPRESSOR, DTXR FAMILY"/>
    <property type="match status" value="1"/>
</dbReference>
<comment type="subcellular location">
    <subcellularLocation>
        <location evidence="1">Cytoplasm</location>
    </subcellularLocation>
</comment>
<sequence length="223" mass="24552">MHVNELPEKTQDYLKVIWDMQERGAELVGLMDIAEKMGEKKSTASEAIKKLSLQGFVEHVPYSGVSLTKKGSQLAVQMIRRHRLLETFLSENLHYSWDEVHAEAEQLEHAVSDMFLERIEKLMGFPVADPHGDPIPTAEGKVEAISVYHLGQAAKGENVKIVRISDSDPELLRYLAKSGITPGTVVQVQAAPFSGMAAVTVAGGSEQIMLAESALDMINVEQQ</sequence>
<dbReference type="InterPro" id="IPR050536">
    <property type="entry name" value="DtxR_MntR_Metal-Reg"/>
</dbReference>
<evidence type="ECO:0000256" key="7">
    <source>
        <dbReference type="ARBA" id="ARBA00023004"/>
    </source>
</evidence>
<dbReference type="Gene3D" id="1.10.10.10">
    <property type="entry name" value="Winged helix-like DNA-binding domain superfamily/Winged helix DNA-binding domain"/>
    <property type="match status" value="1"/>
</dbReference>
<reference evidence="17 19" key="1">
    <citation type="journal article" date="2015" name="Genome Announc.">
        <title>Complete Genome Sequence of Corynebacterium kutscheri DSM 20755, a Corynebacterial Type Strain with Remarkably Low G+C Content of Chromosomal DNA.</title>
        <authorList>
            <person name="Ruckert C."/>
            <person name="Albersmeier A."/>
            <person name="Winkler A."/>
            <person name="Tauch A."/>
        </authorList>
    </citation>
    <scope>NUCLEOTIDE SEQUENCE [LARGE SCALE GENOMIC DNA]</scope>
    <source>
        <strain evidence="17 19">DSM 20755</strain>
    </source>
</reference>
<comment type="similarity">
    <text evidence="2">Belongs to the DtxR/MntR family.</text>
</comment>
<evidence type="ECO:0000256" key="6">
    <source>
        <dbReference type="ARBA" id="ARBA00022491"/>
    </source>
</evidence>
<evidence type="ECO:0000256" key="9">
    <source>
        <dbReference type="ARBA" id="ARBA00023125"/>
    </source>
</evidence>
<dbReference type="PROSITE" id="PS50944">
    <property type="entry name" value="HTH_DTXR"/>
    <property type="match status" value="1"/>
</dbReference>
<dbReference type="InterPro" id="IPR036390">
    <property type="entry name" value="WH_DNA-bd_sf"/>
</dbReference>
<dbReference type="InterPro" id="IPR022687">
    <property type="entry name" value="HTH_DTXR"/>
</dbReference>
<reference evidence="18 20" key="2">
    <citation type="submission" date="2018-12" db="EMBL/GenBank/DDBJ databases">
        <authorList>
            <consortium name="Pathogen Informatics"/>
        </authorList>
    </citation>
    <scope>NUCLEOTIDE SEQUENCE [LARGE SCALE GENOMIC DNA]</scope>
    <source>
        <strain evidence="18 20">NCTC949</strain>
    </source>
</reference>
<dbReference type="Pfam" id="PF04023">
    <property type="entry name" value="FeoA"/>
    <property type="match status" value="1"/>
</dbReference>